<dbReference type="OrthoDB" id="71600at2759"/>
<feature type="transmembrane region" description="Helical" evidence="6">
    <location>
        <begin position="7"/>
        <end position="27"/>
    </location>
</feature>
<evidence type="ECO:0000313" key="8">
    <source>
        <dbReference type="Proteomes" id="UP000243515"/>
    </source>
</evidence>
<feature type="transmembrane region" description="Helical" evidence="6">
    <location>
        <begin position="39"/>
        <end position="61"/>
    </location>
</feature>
<gene>
    <name evidence="7" type="ORF">Egran_03752</name>
</gene>
<keyword evidence="4 6" id="KW-0472">Membrane</keyword>
<dbReference type="EMBL" id="NPHW01004081">
    <property type="protein sequence ID" value="OXV08484.1"/>
    <property type="molecule type" value="Genomic_DNA"/>
</dbReference>
<feature type="region of interest" description="Disordered" evidence="5">
    <location>
        <begin position="215"/>
        <end position="277"/>
    </location>
</feature>
<dbReference type="InterPro" id="IPR018499">
    <property type="entry name" value="Tetraspanin/Peripherin"/>
</dbReference>
<dbReference type="InterPro" id="IPR008952">
    <property type="entry name" value="Tetraspanin_EC2_sf"/>
</dbReference>
<feature type="compositionally biased region" description="Acidic residues" evidence="5">
    <location>
        <begin position="223"/>
        <end position="237"/>
    </location>
</feature>
<evidence type="ECO:0000256" key="3">
    <source>
        <dbReference type="ARBA" id="ARBA00022989"/>
    </source>
</evidence>
<keyword evidence="2 6" id="KW-0812">Transmembrane</keyword>
<dbReference type="AlphaFoldDB" id="A0A232LWM8"/>
<feature type="transmembrane region" description="Helical" evidence="6">
    <location>
        <begin position="73"/>
        <end position="97"/>
    </location>
</feature>
<name>A0A232LWM8_9EURO</name>
<dbReference type="GO" id="GO:0016020">
    <property type="term" value="C:membrane"/>
    <property type="evidence" value="ECO:0007669"/>
    <property type="project" value="UniProtKB-SubCell"/>
</dbReference>
<evidence type="ECO:0008006" key="9">
    <source>
        <dbReference type="Google" id="ProtNLM"/>
    </source>
</evidence>
<proteinExistence type="predicted"/>
<evidence type="ECO:0000256" key="6">
    <source>
        <dbReference type="SAM" id="Phobius"/>
    </source>
</evidence>
<evidence type="ECO:0000256" key="1">
    <source>
        <dbReference type="ARBA" id="ARBA00004141"/>
    </source>
</evidence>
<evidence type="ECO:0000313" key="7">
    <source>
        <dbReference type="EMBL" id="OXV08484.1"/>
    </source>
</evidence>
<comment type="caution">
    <text evidence="7">The sequence shown here is derived from an EMBL/GenBank/DDBJ whole genome shotgun (WGS) entry which is preliminary data.</text>
</comment>
<evidence type="ECO:0000256" key="4">
    <source>
        <dbReference type="ARBA" id="ARBA00023136"/>
    </source>
</evidence>
<comment type="subcellular location">
    <subcellularLocation>
        <location evidence="1">Membrane</location>
        <topology evidence="1">Multi-pass membrane protein</topology>
    </subcellularLocation>
</comment>
<keyword evidence="3 6" id="KW-1133">Transmembrane helix</keyword>
<dbReference type="Pfam" id="PF00335">
    <property type="entry name" value="Tetraspanin"/>
    <property type="match status" value="1"/>
</dbReference>
<evidence type="ECO:0000256" key="5">
    <source>
        <dbReference type="SAM" id="MobiDB-lite"/>
    </source>
</evidence>
<reference evidence="7 8" key="1">
    <citation type="journal article" date="2015" name="Environ. Microbiol.">
        <title>Metagenome sequence of Elaphomyces granulatus from sporocarp tissue reveals Ascomycota ectomycorrhizal fingerprints of genome expansion and a Proteobacteria-rich microbiome.</title>
        <authorList>
            <person name="Quandt C.A."/>
            <person name="Kohler A."/>
            <person name="Hesse C.N."/>
            <person name="Sharpton T.J."/>
            <person name="Martin F."/>
            <person name="Spatafora J.W."/>
        </authorList>
    </citation>
    <scope>NUCLEOTIDE SEQUENCE [LARGE SCALE GENOMIC DNA]</scope>
    <source>
        <strain evidence="7 8">OSC145934</strain>
    </source>
</reference>
<sequence length="277" mass="30617">MVLQRLYLVVLLVAALVSLIIGAFAWAGSNRFYPALSPLAGSGTLLPIVTIAIPLLAKALINAKSLKERIHIIKVIVEQFLTIVPAVIATLALTYIYPSRIVSCSLEQQWQSYFHTKDSRAIRTIQDGLQCCGFRSTHDRAWPFKDSTHGDNACELQFGYRRSCLDPWKETEQKIAWMVFTAAVLAFIVKFGATSYFAERVNGRNRSVGVVVNEPNPRLIPYSDDETGQNDDHEADNDGGGTRHGTNSRWALIGEADDDTERGLSVVPSGLGRHEEA</sequence>
<dbReference type="SUPFAM" id="SSF48652">
    <property type="entry name" value="Tetraspanin"/>
    <property type="match status" value="1"/>
</dbReference>
<keyword evidence="8" id="KW-1185">Reference proteome</keyword>
<evidence type="ECO:0000256" key="2">
    <source>
        <dbReference type="ARBA" id="ARBA00022692"/>
    </source>
</evidence>
<protein>
    <recommendedName>
        <fullName evidence="9">Tetraspanin Tsp3</fullName>
    </recommendedName>
</protein>
<accession>A0A232LWM8</accession>
<dbReference type="Proteomes" id="UP000243515">
    <property type="component" value="Unassembled WGS sequence"/>
</dbReference>
<organism evidence="7 8">
    <name type="scientific">Elaphomyces granulatus</name>
    <dbReference type="NCBI Taxonomy" id="519963"/>
    <lineage>
        <taxon>Eukaryota</taxon>
        <taxon>Fungi</taxon>
        <taxon>Dikarya</taxon>
        <taxon>Ascomycota</taxon>
        <taxon>Pezizomycotina</taxon>
        <taxon>Eurotiomycetes</taxon>
        <taxon>Eurotiomycetidae</taxon>
        <taxon>Eurotiales</taxon>
        <taxon>Elaphomycetaceae</taxon>
        <taxon>Elaphomyces</taxon>
    </lineage>
</organism>
<feature type="transmembrane region" description="Helical" evidence="6">
    <location>
        <begin position="175"/>
        <end position="198"/>
    </location>
</feature>